<accession>M5RYP4</accession>
<keyword evidence="2" id="KW-1185">Reference proteome</keyword>
<dbReference type="EMBL" id="ANOG01000361">
    <property type="protein sequence ID" value="EMI20522.1"/>
    <property type="molecule type" value="Genomic_DNA"/>
</dbReference>
<name>M5RYP4_9BACT</name>
<comment type="caution">
    <text evidence="1">The sequence shown here is derived from an EMBL/GenBank/DDBJ whole genome shotgun (WGS) entry which is preliminary data.</text>
</comment>
<dbReference type="PATRIC" id="fig|1265738.3.peg.2568"/>
<sequence>MEPTADDLTLAKKWVDTAKPELEDELRQSLVNQTRRTLFPRASDSHIDRLILRPMVGYDDDADITERLEKIVATIIAAANGHARMTKHGDSYSVFAQFVGDHNFRRCMIAWLAHHASKNHWSLMEDC</sequence>
<evidence type="ECO:0000313" key="2">
    <source>
        <dbReference type="Proteomes" id="UP000011991"/>
    </source>
</evidence>
<evidence type="ECO:0000313" key="1">
    <source>
        <dbReference type="EMBL" id="EMI20522.1"/>
    </source>
</evidence>
<gene>
    <name evidence="1" type="ORF">RMSM_02554</name>
</gene>
<reference evidence="1 2" key="1">
    <citation type="journal article" date="2013" name="Mar. Genomics">
        <title>Expression of sulfatases in Rhodopirellula baltica and the diversity of sulfatases in the genus Rhodopirellula.</title>
        <authorList>
            <person name="Wegner C.E."/>
            <person name="Richter-Heitmann T."/>
            <person name="Klindworth A."/>
            <person name="Klockow C."/>
            <person name="Richter M."/>
            <person name="Achstetter T."/>
            <person name="Glockner F.O."/>
            <person name="Harder J."/>
        </authorList>
    </citation>
    <scope>NUCLEOTIDE SEQUENCE [LARGE SCALE GENOMIC DNA]</scope>
    <source>
        <strain evidence="1 2">SM1</strain>
    </source>
</reference>
<dbReference type="AlphaFoldDB" id="M5RYP4"/>
<organism evidence="1 2">
    <name type="scientific">Rhodopirellula maiorica SM1</name>
    <dbReference type="NCBI Taxonomy" id="1265738"/>
    <lineage>
        <taxon>Bacteria</taxon>
        <taxon>Pseudomonadati</taxon>
        <taxon>Planctomycetota</taxon>
        <taxon>Planctomycetia</taxon>
        <taxon>Pirellulales</taxon>
        <taxon>Pirellulaceae</taxon>
        <taxon>Novipirellula</taxon>
    </lineage>
</organism>
<protein>
    <submittedName>
        <fullName evidence="1">Uncharacterized protein</fullName>
    </submittedName>
</protein>
<dbReference type="Proteomes" id="UP000011991">
    <property type="component" value="Unassembled WGS sequence"/>
</dbReference>
<proteinExistence type="predicted"/>